<protein>
    <submittedName>
        <fullName evidence="3">Phosphoenolpyruvate synthase</fullName>
    </submittedName>
</protein>
<organism evidence="3 4">
    <name type="scientific">Streptomyces jumonjinensis</name>
    <dbReference type="NCBI Taxonomy" id="1945"/>
    <lineage>
        <taxon>Bacteria</taxon>
        <taxon>Bacillati</taxon>
        <taxon>Actinomycetota</taxon>
        <taxon>Actinomycetes</taxon>
        <taxon>Kitasatosporales</taxon>
        <taxon>Streptomycetaceae</taxon>
        <taxon>Streptomyces</taxon>
    </lineage>
</organism>
<dbReference type="Pfam" id="PF01326">
    <property type="entry name" value="PPDK_N"/>
    <property type="match status" value="1"/>
</dbReference>
<evidence type="ECO:0000259" key="2">
    <source>
        <dbReference type="Pfam" id="PF01326"/>
    </source>
</evidence>
<dbReference type="EMBL" id="VCLA01000074">
    <property type="protein sequence ID" value="MQT00434.1"/>
    <property type="molecule type" value="Genomic_DNA"/>
</dbReference>
<accession>A0A646KE12</accession>
<evidence type="ECO:0000313" key="4">
    <source>
        <dbReference type="Proteomes" id="UP000419138"/>
    </source>
</evidence>
<dbReference type="Proteomes" id="UP000419138">
    <property type="component" value="Unassembled WGS sequence"/>
</dbReference>
<keyword evidence="3" id="KW-0670">Pyruvate</keyword>
<proteinExistence type="predicted"/>
<sequence length="658" mass="71414">MRIAGSLAGFPFVKVVADLDESTLHFIDSTGNPLHVQYMARHILHRPLEELLRDIDAFNHDMYIRPDRRFYLGLLALHRRTDGDGAESVLLSLETVEADTMTGAMLLDFYRCVREHIQPSAPLFLKPANHLQESSVADIPPAELPRLLAHELFAQGAYAPLNPGAAYGRLRVFRTEAAYRAAADPPGRHDIVVMPRVPDDIPRVAGMINAEHTTPLSHTNVLATGWGIPNAVQTGIVERLDAAGLDGEWVRYEVSADAAEARVEPAEPPAGPGPGSDPGSDSDPGRTWAADRVVLEPPETGAAPIAELSRLRMGDHYRYGTKAANLGELIGVLENGSRRWLGFYRVPRPPRADLLDHLARRLGVHGPADAAALSAAAARLVRKHAQVPRGIALPFWLQRRFLESSPRIQQTIGRLKMVLETGAGPLDSLCAELQHLIATTRLPDDIRARIDEAVVAHLSGVGRFVVRSSSNAEDLEGFSAAGVYESVRHARTIDAIVDGVREVWASVASARAVRLRDEAGITLEDSYMGVIVQEEVSVPLGGVLVTCNPLDSRDFRNVYANIATGSVADVVDGVGAPLQHLYNTVEGGGRTVSLGSAADDLDARAKAALGRLALIGRLLQSHFSPDYLYETPVDIEWALDGELIRLLQIRPYQVRSGA</sequence>
<gene>
    <name evidence="3" type="ORF">FF041_09405</name>
</gene>
<dbReference type="OrthoDB" id="1108665at2"/>
<dbReference type="InterPro" id="IPR013815">
    <property type="entry name" value="ATP_grasp_subdomain_1"/>
</dbReference>
<dbReference type="SUPFAM" id="SSF56059">
    <property type="entry name" value="Glutathione synthetase ATP-binding domain-like"/>
    <property type="match status" value="1"/>
</dbReference>
<reference evidence="3 4" key="1">
    <citation type="submission" date="2019-05" db="EMBL/GenBank/DDBJ databases">
        <title>Comparative genomics and metabolomics analyses of clavulanic acid producing Streptomyces species provides insight into specialized metabolism and evolution of beta-lactam biosynthetic gene clusters.</title>
        <authorList>
            <person name="Moore M.A."/>
            <person name="Cruz-Morales P."/>
            <person name="Barona Gomez F."/>
            <person name="Kapil T."/>
        </authorList>
    </citation>
    <scope>NUCLEOTIDE SEQUENCE [LARGE SCALE GENOMIC DNA]</scope>
    <source>
        <strain evidence="3 4">NRRL 5741</strain>
    </source>
</reference>
<feature type="region of interest" description="Disordered" evidence="1">
    <location>
        <begin position="260"/>
        <end position="287"/>
    </location>
</feature>
<feature type="domain" description="Pyruvate phosphate dikinase AMP/ATP-binding" evidence="2">
    <location>
        <begin position="383"/>
        <end position="577"/>
    </location>
</feature>
<dbReference type="PANTHER" id="PTHR47453:SF1">
    <property type="entry name" value="PHOSPHOGLUCAN, WATER DIKINASE, CHLOROPLASTIC"/>
    <property type="match status" value="1"/>
</dbReference>
<evidence type="ECO:0000313" key="3">
    <source>
        <dbReference type="EMBL" id="MQT00434.1"/>
    </source>
</evidence>
<dbReference type="GO" id="GO:0016301">
    <property type="term" value="F:kinase activity"/>
    <property type="evidence" value="ECO:0007669"/>
    <property type="project" value="InterPro"/>
</dbReference>
<dbReference type="Gene3D" id="3.30.470.20">
    <property type="entry name" value="ATP-grasp fold, B domain"/>
    <property type="match status" value="1"/>
</dbReference>
<dbReference type="Gene3D" id="3.30.1490.20">
    <property type="entry name" value="ATP-grasp fold, A domain"/>
    <property type="match status" value="1"/>
</dbReference>
<comment type="caution">
    <text evidence="3">The sequence shown here is derived from an EMBL/GenBank/DDBJ whole genome shotgun (WGS) entry which is preliminary data.</text>
</comment>
<evidence type="ECO:0000256" key="1">
    <source>
        <dbReference type="SAM" id="MobiDB-lite"/>
    </source>
</evidence>
<keyword evidence="4" id="KW-1185">Reference proteome</keyword>
<dbReference type="AlphaFoldDB" id="A0A646KE12"/>
<dbReference type="GO" id="GO:0005524">
    <property type="term" value="F:ATP binding"/>
    <property type="evidence" value="ECO:0007669"/>
    <property type="project" value="InterPro"/>
</dbReference>
<dbReference type="PANTHER" id="PTHR47453">
    <property type="entry name" value="PHOSPHOGLUCAN, WATER DIKINASE, CHLOROPLASTIC"/>
    <property type="match status" value="1"/>
</dbReference>
<dbReference type="InterPro" id="IPR002192">
    <property type="entry name" value="PPDK_AMP/ATP-bd"/>
</dbReference>
<name>A0A646KE12_STRJU</name>